<dbReference type="InterPro" id="IPR036390">
    <property type="entry name" value="WH_DNA-bd_sf"/>
</dbReference>
<evidence type="ECO:0000256" key="3">
    <source>
        <dbReference type="ARBA" id="ARBA00023163"/>
    </source>
</evidence>
<proteinExistence type="predicted"/>
<dbReference type="InterPro" id="IPR023187">
    <property type="entry name" value="Tscrpt_reg_MarR-type_CS"/>
</dbReference>
<dbReference type="SUPFAM" id="SSF46785">
    <property type="entry name" value="Winged helix' DNA-binding domain"/>
    <property type="match status" value="1"/>
</dbReference>
<comment type="caution">
    <text evidence="5">The sequence shown here is derived from an EMBL/GenBank/DDBJ whole genome shotgun (WGS) entry which is preliminary data.</text>
</comment>
<gene>
    <name evidence="5" type="ORF">CN307_21085</name>
</gene>
<dbReference type="GO" id="GO:0003677">
    <property type="term" value="F:DNA binding"/>
    <property type="evidence" value="ECO:0007669"/>
    <property type="project" value="UniProtKB-KW"/>
</dbReference>
<sequence length="92" mass="10320">MIAGRLLADRPTITGIIQRLLQKGWVVTKHNPSDKRSHLVTLTDKASSLIHEIKHVSNDVIKIAVMNIPKDEIEITMSALKNMIQNLKENKG</sequence>
<dbReference type="EMBL" id="NTRR01000034">
    <property type="protein sequence ID" value="PFE11794.1"/>
    <property type="molecule type" value="Genomic_DNA"/>
</dbReference>
<keyword evidence="1" id="KW-0805">Transcription regulation</keyword>
<name>A0A2A8ZXI4_BACCE</name>
<dbReference type="Pfam" id="PF01047">
    <property type="entry name" value="MarR"/>
    <property type="match status" value="1"/>
</dbReference>
<evidence type="ECO:0000259" key="4">
    <source>
        <dbReference type="PROSITE" id="PS50995"/>
    </source>
</evidence>
<evidence type="ECO:0000256" key="1">
    <source>
        <dbReference type="ARBA" id="ARBA00023015"/>
    </source>
</evidence>
<dbReference type="InterPro" id="IPR036388">
    <property type="entry name" value="WH-like_DNA-bd_sf"/>
</dbReference>
<dbReference type="Proteomes" id="UP000220032">
    <property type="component" value="Unassembled WGS sequence"/>
</dbReference>
<accession>A0A2A8ZXI4</accession>
<dbReference type="PROSITE" id="PS01117">
    <property type="entry name" value="HTH_MARR_1"/>
    <property type="match status" value="1"/>
</dbReference>
<dbReference type="GO" id="GO:0003700">
    <property type="term" value="F:DNA-binding transcription factor activity"/>
    <property type="evidence" value="ECO:0007669"/>
    <property type="project" value="InterPro"/>
</dbReference>
<keyword evidence="2" id="KW-0238">DNA-binding</keyword>
<dbReference type="PANTHER" id="PTHR42756:SF1">
    <property type="entry name" value="TRANSCRIPTIONAL REPRESSOR OF EMRAB OPERON"/>
    <property type="match status" value="1"/>
</dbReference>
<keyword evidence="3" id="KW-0804">Transcription</keyword>
<evidence type="ECO:0000256" key="2">
    <source>
        <dbReference type="ARBA" id="ARBA00023125"/>
    </source>
</evidence>
<evidence type="ECO:0000313" key="6">
    <source>
        <dbReference type="Proteomes" id="UP000220032"/>
    </source>
</evidence>
<dbReference type="Gene3D" id="1.10.10.10">
    <property type="entry name" value="Winged helix-like DNA-binding domain superfamily/Winged helix DNA-binding domain"/>
    <property type="match status" value="1"/>
</dbReference>
<dbReference type="InterPro" id="IPR000835">
    <property type="entry name" value="HTH_MarR-typ"/>
</dbReference>
<dbReference type="PROSITE" id="PS50995">
    <property type="entry name" value="HTH_MARR_2"/>
    <property type="match status" value="1"/>
</dbReference>
<feature type="domain" description="HTH marR-type" evidence="4">
    <location>
        <begin position="1"/>
        <end position="85"/>
    </location>
</feature>
<reference evidence="5 6" key="1">
    <citation type="submission" date="2017-09" db="EMBL/GenBank/DDBJ databases">
        <title>Large-scale bioinformatics analysis of Bacillus genomes uncovers conserved roles of natural products in bacterial physiology.</title>
        <authorList>
            <consortium name="Agbiome Team Llc"/>
            <person name="Bleich R.M."/>
            <person name="Grubbs K.J."/>
            <person name="Santa Maria K.C."/>
            <person name="Allen S.E."/>
            <person name="Farag S."/>
            <person name="Shank E.A."/>
            <person name="Bowers A."/>
        </authorList>
    </citation>
    <scope>NUCLEOTIDE SEQUENCE [LARGE SCALE GENOMIC DNA]</scope>
    <source>
        <strain evidence="5 6">AFS022681</strain>
    </source>
</reference>
<dbReference type="AlphaFoldDB" id="A0A2A8ZXI4"/>
<protein>
    <submittedName>
        <fullName evidence="5">Transcriptional regulator</fullName>
    </submittedName>
</protein>
<evidence type="ECO:0000313" key="5">
    <source>
        <dbReference type="EMBL" id="PFE11794.1"/>
    </source>
</evidence>
<organism evidence="5 6">
    <name type="scientific">Bacillus cereus</name>
    <dbReference type="NCBI Taxonomy" id="1396"/>
    <lineage>
        <taxon>Bacteria</taxon>
        <taxon>Bacillati</taxon>
        <taxon>Bacillota</taxon>
        <taxon>Bacilli</taxon>
        <taxon>Bacillales</taxon>
        <taxon>Bacillaceae</taxon>
        <taxon>Bacillus</taxon>
        <taxon>Bacillus cereus group</taxon>
    </lineage>
</organism>
<dbReference type="PANTHER" id="PTHR42756">
    <property type="entry name" value="TRANSCRIPTIONAL REGULATOR, MARR"/>
    <property type="match status" value="1"/>
</dbReference>